<dbReference type="EMBL" id="JADWDJ010000017">
    <property type="protein sequence ID" value="KAG5267825.1"/>
    <property type="molecule type" value="Genomic_DNA"/>
</dbReference>
<sequence>MSVKHNTTSRSHRSGSQVYIARLLKTTKRSPDQTIAMPTVHCIVFALALLAKGNALVASAVLGQSKLDEGRSEGDALSLLLGDEAPDDLMTPRRLSVQDNRLGDEDGATKIIILSDNGPGGFSLRSHQLRSVLGRAFPLLASWRMDQAAADWAPQEGHPEPDDNLSVRRRDMDGEKETLLRCMIGRVYRPCWQA</sequence>
<comment type="caution">
    <text evidence="4">The sequence shown here is derived from an EMBL/GenBank/DDBJ whole genome shotgun (WGS) entry which is preliminary data.</text>
</comment>
<keyword evidence="3" id="KW-0527">Neuropeptide</keyword>
<dbReference type="GO" id="GO:0045202">
    <property type="term" value="C:synapse"/>
    <property type="evidence" value="ECO:0007669"/>
    <property type="project" value="GOC"/>
</dbReference>
<evidence type="ECO:0000313" key="5">
    <source>
        <dbReference type="Proteomes" id="UP000823561"/>
    </source>
</evidence>
<evidence type="ECO:0008006" key="6">
    <source>
        <dbReference type="Google" id="ProtNLM"/>
    </source>
</evidence>
<gene>
    <name evidence="4" type="ORF">AALO_G00226220</name>
</gene>
<evidence type="ECO:0000256" key="2">
    <source>
        <dbReference type="ARBA" id="ARBA00022729"/>
    </source>
</evidence>
<keyword evidence="2" id="KW-0732">Signal</keyword>
<dbReference type="PANTHER" id="PTHR12091:SF0">
    <property type="entry name" value="PRO-MCH"/>
    <property type="match status" value="1"/>
</dbReference>
<proteinExistence type="predicted"/>
<accession>A0AAV6FYK0</accession>
<protein>
    <recommendedName>
        <fullName evidence="6">Melanin-concentrating hormone</fullName>
    </recommendedName>
</protein>
<evidence type="ECO:0000313" key="4">
    <source>
        <dbReference type="EMBL" id="KAG5267825.1"/>
    </source>
</evidence>
<evidence type="ECO:0000256" key="3">
    <source>
        <dbReference type="ARBA" id="ARBA00023320"/>
    </source>
</evidence>
<dbReference type="GO" id="GO:0007218">
    <property type="term" value="P:neuropeptide signaling pathway"/>
    <property type="evidence" value="ECO:0007669"/>
    <property type="project" value="UniProtKB-KW"/>
</dbReference>
<dbReference type="InterPro" id="IPR005456">
    <property type="entry name" value="Prepro-melanin_conc_hormone"/>
</dbReference>
<name>A0AAV6FYK0_9TELE</name>
<organism evidence="4 5">
    <name type="scientific">Alosa alosa</name>
    <name type="common">allis shad</name>
    <dbReference type="NCBI Taxonomy" id="278164"/>
    <lineage>
        <taxon>Eukaryota</taxon>
        <taxon>Metazoa</taxon>
        <taxon>Chordata</taxon>
        <taxon>Craniata</taxon>
        <taxon>Vertebrata</taxon>
        <taxon>Euteleostomi</taxon>
        <taxon>Actinopterygii</taxon>
        <taxon>Neopterygii</taxon>
        <taxon>Teleostei</taxon>
        <taxon>Clupei</taxon>
        <taxon>Clupeiformes</taxon>
        <taxon>Clupeoidei</taxon>
        <taxon>Clupeidae</taxon>
        <taxon>Alosa</taxon>
    </lineage>
</organism>
<keyword evidence="5" id="KW-1185">Reference proteome</keyword>
<dbReference type="GO" id="GO:0030354">
    <property type="term" value="F:melanin-concentrating hormone activity"/>
    <property type="evidence" value="ECO:0007669"/>
    <property type="project" value="InterPro"/>
</dbReference>
<reference evidence="4 5" key="1">
    <citation type="submission" date="2020-10" db="EMBL/GenBank/DDBJ databases">
        <title>Chromosome-scale genome assembly of the Allis shad, Alosa alosa.</title>
        <authorList>
            <person name="Margot Z."/>
            <person name="Christophe K."/>
            <person name="Cabau C."/>
            <person name="Louis A."/>
            <person name="Berthelot C."/>
            <person name="Parey E."/>
            <person name="Roest Crollius H."/>
            <person name="Montfort J."/>
            <person name="Robinson-Rechavi M."/>
            <person name="Bucao C."/>
            <person name="Bouchez O."/>
            <person name="Gislard M."/>
            <person name="Lluch J."/>
            <person name="Milhes M."/>
            <person name="Lampietro C."/>
            <person name="Lopez Roques C."/>
            <person name="Donnadieu C."/>
            <person name="Braasch I."/>
            <person name="Desvignes T."/>
            <person name="Postlethwait J."/>
            <person name="Bobe J."/>
            <person name="Guiguen Y."/>
        </authorList>
    </citation>
    <scope>NUCLEOTIDE SEQUENCE [LARGE SCALE GENOMIC DNA]</scope>
    <source>
        <strain evidence="4">M-15738</strain>
        <tissue evidence="4">Blood</tissue>
    </source>
</reference>
<dbReference type="GO" id="GO:0007268">
    <property type="term" value="P:chemical synaptic transmission"/>
    <property type="evidence" value="ECO:0007669"/>
    <property type="project" value="InterPro"/>
</dbReference>
<dbReference type="Pfam" id="PF05824">
    <property type="entry name" value="Pro-MCH"/>
    <property type="match status" value="1"/>
</dbReference>
<dbReference type="GO" id="GO:0031777">
    <property type="term" value="F:type 1 melanin-concentrating hormone receptor binding"/>
    <property type="evidence" value="ECO:0007669"/>
    <property type="project" value="TreeGrafter"/>
</dbReference>
<dbReference type="Proteomes" id="UP000823561">
    <property type="component" value="Chromosome 17"/>
</dbReference>
<dbReference type="PANTHER" id="PTHR12091">
    <property type="entry name" value="MELANIN-CONCENTRATING HORMONE"/>
    <property type="match status" value="1"/>
</dbReference>
<dbReference type="AlphaFoldDB" id="A0AAV6FYK0"/>
<evidence type="ECO:0000256" key="1">
    <source>
        <dbReference type="ARBA" id="ARBA00002122"/>
    </source>
</evidence>
<comment type="function">
    <text evidence="1">Plays a role in skin pigmentation by antagonizing the action of melanotropin alpha. Induces melanin concentration within the melanophores. May participate in the control of the hypothalamo-pituitary adrenal gland axis by inhibiting the release of ACTH.</text>
</comment>